<reference evidence="2" key="2">
    <citation type="journal article" date="2021" name="PeerJ">
        <title>Extensive microbial diversity within the chicken gut microbiome revealed by metagenomics and culture.</title>
        <authorList>
            <person name="Gilroy R."/>
            <person name="Ravi A."/>
            <person name="Getino M."/>
            <person name="Pursley I."/>
            <person name="Horton D.L."/>
            <person name="Alikhan N.F."/>
            <person name="Baker D."/>
            <person name="Gharbi K."/>
            <person name="Hall N."/>
            <person name="Watson M."/>
            <person name="Adriaenssens E.M."/>
            <person name="Foster-Nyarko E."/>
            <person name="Jarju S."/>
            <person name="Secka A."/>
            <person name="Antonio M."/>
            <person name="Oren A."/>
            <person name="Chaudhuri R.R."/>
            <person name="La Ragione R."/>
            <person name="Hildebrand F."/>
            <person name="Pallen M.J."/>
        </authorList>
    </citation>
    <scope>NUCLEOTIDE SEQUENCE</scope>
    <source>
        <strain evidence="2">ChiBcolR7-354</strain>
    </source>
</reference>
<dbReference type="PANTHER" id="PTHR30619:SF7">
    <property type="entry name" value="BETA-LACTAMASE DOMAIN PROTEIN"/>
    <property type="match status" value="1"/>
</dbReference>
<dbReference type="Gene3D" id="3.60.15.10">
    <property type="entry name" value="Ribonuclease Z/Hydroxyacylglutathione hydrolase-like"/>
    <property type="match status" value="1"/>
</dbReference>
<protein>
    <submittedName>
        <fullName evidence="2">MBL fold metallo-hydrolase</fullName>
    </submittedName>
</protein>
<dbReference type="Pfam" id="PF00753">
    <property type="entry name" value="Lactamase_B"/>
    <property type="match status" value="1"/>
</dbReference>
<dbReference type="CDD" id="cd07731">
    <property type="entry name" value="ComA-like_MBL-fold"/>
    <property type="match status" value="1"/>
</dbReference>
<dbReference type="AlphaFoldDB" id="A0A9D1CSA9"/>
<reference evidence="2" key="1">
    <citation type="submission" date="2020-10" db="EMBL/GenBank/DDBJ databases">
        <authorList>
            <person name="Gilroy R."/>
        </authorList>
    </citation>
    <scope>NUCLEOTIDE SEQUENCE</scope>
    <source>
        <strain evidence="2">ChiBcolR7-354</strain>
    </source>
</reference>
<dbReference type="EMBL" id="DVGA01000017">
    <property type="protein sequence ID" value="HIQ77839.1"/>
    <property type="molecule type" value="Genomic_DNA"/>
</dbReference>
<dbReference type="InterPro" id="IPR001279">
    <property type="entry name" value="Metallo-B-lactamas"/>
</dbReference>
<dbReference type="InterPro" id="IPR052159">
    <property type="entry name" value="Competence_DNA_uptake"/>
</dbReference>
<name>A0A9D1CSA9_9FIRM</name>
<dbReference type="PANTHER" id="PTHR30619">
    <property type="entry name" value="DNA INTERNALIZATION/COMPETENCE PROTEIN COMEC/REC2"/>
    <property type="match status" value="1"/>
</dbReference>
<gene>
    <name evidence="2" type="ORF">IAB77_01105</name>
</gene>
<dbReference type="InterPro" id="IPR036866">
    <property type="entry name" value="RibonucZ/Hydroxyglut_hydro"/>
</dbReference>
<accession>A0A9D1CSA9</accession>
<dbReference type="SUPFAM" id="SSF56281">
    <property type="entry name" value="Metallo-hydrolase/oxidoreductase"/>
    <property type="match status" value="1"/>
</dbReference>
<evidence type="ECO:0000313" key="2">
    <source>
        <dbReference type="EMBL" id="HIQ77839.1"/>
    </source>
</evidence>
<dbReference type="SMART" id="SM00849">
    <property type="entry name" value="Lactamase_B"/>
    <property type="match status" value="1"/>
</dbReference>
<sequence length="316" mass="32898">MAQRRNSRAGKRRGGVLGALGFAALVLIVYLAEPLGLGSLLGGIFGGDVPVSVIAELPEEGLAVSYIDVGQGDATLIVCNGEAMLIDAGVPEEGQTVVDYLTASGVDSLVYAAVTHAHDDHCGGMDDVVDAFPIGTLFAPYTEFDSSGAFTYFEDAAAERGLYITVPTIGSTFTLGGATVSFVGPVGDWGDDLNDSSLIIRVDYGSRSFLFPGDASDGTIADCAYVGGYDLDCDVLKLGHHGSSTSTDEEILDLTTPEIAVASCGLDNSYGHPHDEVVDLLAVRGIELLRTDLDGTVTVWTDGEELSLYEAGEQAA</sequence>
<dbReference type="InterPro" id="IPR035681">
    <property type="entry name" value="ComA-like_MBL"/>
</dbReference>
<comment type="caution">
    <text evidence="2">The sequence shown here is derived from an EMBL/GenBank/DDBJ whole genome shotgun (WGS) entry which is preliminary data.</text>
</comment>
<dbReference type="Proteomes" id="UP000824262">
    <property type="component" value="Unassembled WGS sequence"/>
</dbReference>
<proteinExistence type="predicted"/>
<organism evidence="2 3">
    <name type="scientific">Candidatus Scatomorpha intestinavium</name>
    <dbReference type="NCBI Taxonomy" id="2840922"/>
    <lineage>
        <taxon>Bacteria</taxon>
        <taxon>Bacillati</taxon>
        <taxon>Bacillota</taxon>
        <taxon>Clostridia</taxon>
        <taxon>Eubacteriales</taxon>
        <taxon>Candidatus Scatomorpha</taxon>
    </lineage>
</organism>
<evidence type="ECO:0000313" key="3">
    <source>
        <dbReference type="Proteomes" id="UP000824262"/>
    </source>
</evidence>
<evidence type="ECO:0000259" key="1">
    <source>
        <dbReference type="SMART" id="SM00849"/>
    </source>
</evidence>
<feature type="domain" description="Metallo-beta-lactamase" evidence="1">
    <location>
        <begin position="71"/>
        <end position="266"/>
    </location>
</feature>